<dbReference type="GO" id="GO:0016125">
    <property type="term" value="P:sterol metabolic process"/>
    <property type="evidence" value="ECO:0007669"/>
    <property type="project" value="TreeGrafter"/>
</dbReference>
<dbReference type="PRINTS" id="PR00465">
    <property type="entry name" value="EP450IV"/>
</dbReference>
<accession>A0AAV7E6B9</accession>
<keyword evidence="1 3" id="KW-0479">Metal-binding</keyword>
<protein>
    <recommendedName>
        <fullName evidence="7">Cytochrome P450</fullName>
    </recommendedName>
</protein>
<reference evidence="5 6" key="1">
    <citation type="submission" date="2021-07" db="EMBL/GenBank/DDBJ databases">
        <title>The Aristolochia fimbriata genome: insights into angiosperm evolution, floral development and chemical biosynthesis.</title>
        <authorList>
            <person name="Jiao Y."/>
        </authorList>
    </citation>
    <scope>NUCLEOTIDE SEQUENCE [LARGE SCALE GENOMIC DNA]</scope>
    <source>
        <strain evidence="5">IBCAS-2021</strain>
        <tissue evidence="5">Leaf</tissue>
    </source>
</reference>
<evidence type="ECO:0000313" key="5">
    <source>
        <dbReference type="EMBL" id="KAG9443357.1"/>
    </source>
</evidence>
<dbReference type="CDD" id="cd11043">
    <property type="entry name" value="CYP90-like"/>
    <property type="match status" value="1"/>
</dbReference>
<proteinExistence type="inferred from homology"/>
<dbReference type="AlphaFoldDB" id="A0AAV7E6B9"/>
<comment type="similarity">
    <text evidence="4">Belongs to the cytochrome P450 family.</text>
</comment>
<dbReference type="GO" id="GO:0016132">
    <property type="term" value="P:brassinosteroid biosynthetic process"/>
    <property type="evidence" value="ECO:0007669"/>
    <property type="project" value="TreeGrafter"/>
</dbReference>
<dbReference type="PROSITE" id="PS00086">
    <property type="entry name" value="CYTOCHROME_P450"/>
    <property type="match status" value="1"/>
</dbReference>
<keyword evidence="2 3" id="KW-0408">Iron</keyword>
<evidence type="ECO:0000256" key="3">
    <source>
        <dbReference type="PIRSR" id="PIRSR602403-1"/>
    </source>
</evidence>
<dbReference type="Proteomes" id="UP000825729">
    <property type="component" value="Unassembled WGS sequence"/>
</dbReference>
<dbReference type="Gene3D" id="1.10.630.10">
    <property type="entry name" value="Cytochrome P450"/>
    <property type="match status" value="1"/>
</dbReference>
<dbReference type="EMBL" id="JAINDJ010000006">
    <property type="protein sequence ID" value="KAG9443357.1"/>
    <property type="molecule type" value="Genomic_DNA"/>
</dbReference>
<dbReference type="GO" id="GO:0016709">
    <property type="term" value="F:oxidoreductase activity, acting on paired donors, with incorporation or reduction of molecular oxygen, NAD(P)H as one donor, and incorporation of one atom of oxygen"/>
    <property type="evidence" value="ECO:0007669"/>
    <property type="project" value="TreeGrafter"/>
</dbReference>
<keyword evidence="4" id="KW-0560">Oxidoreductase</keyword>
<gene>
    <name evidence="5" type="ORF">H6P81_014697</name>
</gene>
<keyword evidence="6" id="KW-1185">Reference proteome</keyword>
<dbReference type="PANTHER" id="PTHR24286">
    <property type="entry name" value="CYTOCHROME P450 26"/>
    <property type="match status" value="1"/>
</dbReference>
<evidence type="ECO:0000313" key="6">
    <source>
        <dbReference type="Proteomes" id="UP000825729"/>
    </source>
</evidence>
<dbReference type="GO" id="GO:0010268">
    <property type="term" value="P:brassinosteroid homeostasis"/>
    <property type="evidence" value="ECO:0007669"/>
    <property type="project" value="TreeGrafter"/>
</dbReference>
<dbReference type="PANTHER" id="PTHR24286:SF254">
    <property type="entry name" value="3-EPI-6-DEOXOCATHASTERONE 23-MONOOXYGENASE CYP90C1"/>
    <property type="match status" value="1"/>
</dbReference>
<dbReference type="GO" id="GO:0020037">
    <property type="term" value="F:heme binding"/>
    <property type="evidence" value="ECO:0007669"/>
    <property type="project" value="InterPro"/>
</dbReference>
<comment type="caution">
    <text evidence="5">The sequence shown here is derived from an EMBL/GenBank/DDBJ whole genome shotgun (WGS) entry which is preliminary data.</text>
</comment>
<evidence type="ECO:0000256" key="4">
    <source>
        <dbReference type="RuleBase" id="RU000461"/>
    </source>
</evidence>
<dbReference type="Pfam" id="PF00067">
    <property type="entry name" value="p450"/>
    <property type="match status" value="1"/>
</dbReference>
<keyword evidence="4" id="KW-0503">Monooxygenase</keyword>
<organism evidence="5 6">
    <name type="scientific">Aristolochia fimbriata</name>
    <name type="common">White veined hardy Dutchman's pipe vine</name>
    <dbReference type="NCBI Taxonomy" id="158543"/>
    <lineage>
        <taxon>Eukaryota</taxon>
        <taxon>Viridiplantae</taxon>
        <taxon>Streptophyta</taxon>
        <taxon>Embryophyta</taxon>
        <taxon>Tracheophyta</taxon>
        <taxon>Spermatophyta</taxon>
        <taxon>Magnoliopsida</taxon>
        <taxon>Magnoliidae</taxon>
        <taxon>Piperales</taxon>
        <taxon>Aristolochiaceae</taxon>
        <taxon>Aristolochia</taxon>
    </lineage>
</organism>
<feature type="binding site" description="axial binding residue" evidence="3">
    <location>
        <position position="425"/>
    </location>
    <ligand>
        <name>heme</name>
        <dbReference type="ChEBI" id="CHEBI:30413"/>
    </ligand>
    <ligandPart>
        <name>Fe</name>
        <dbReference type="ChEBI" id="CHEBI:18248"/>
    </ligandPart>
</feature>
<dbReference type="GO" id="GO:0005506">
    <property type="term" value="F:iron ion binding"/>
    <property type="evidence" value="ECO:0007669"/>
    <property type="project" value="InterPro"/>
</dbReference>
<dbReference type="InterPro" id="IPR002403">
    <property type="entry name" value="Cyt_P450_E_grp-IV"/>
</dbReference>
<evidence type="ECO:0000256" key="1">
    <source>
        <dbReference type="ARBA" id="ARBA00022723"/>
    </source>
</evidence>
<dbReference type="InterPro" id="IPR017972">
    <property type="entry name" value="Cyt_P450_CS"/>
</dbReference>
<evidence type="ECO:0008006" key="7">
    <source>
        <dbReference type="Google" id="ProtNLM"/>
    </source>
</evidence>
<keyword evidence="3 4" id="KW-0349">Heme</keyword>
<comment type="cofactor">
    <cofactor evidence="3">
        <name>heme</name>
        <dbReference type="ChEBI" id="CHEBI:30413"/>
    </cofactor>
</comment>
<dbReference type="InterPro" id="IPR001128">
    <property type="entry name" value="Cyt_P450"/>
</dbReference>
<name>A0AAV7E6B9_ARIFI</name>
<dbReference type="SUPFAM" id="SSF48264">
    <property type="entry name" value="Cytochrome P450"/>
    <property type="match status" value="1"/>
</dbReference>
<evidence type="ECO:0000256" key="2">
    <source>
        <dbReference type="ARBA" id="ARBA00023004"/>
    </source>
</evidence>
<sequence>MDWVLLLWSGFLSFLLLWFWRRSSQKERRDQIPKGSLGWPLIGETLHFIASTHSSNPVSFMQKRAALYGRVFKSHILGRRVIISTDAGVNKAILQNNGSFVPYYPKSLASLLGENSILRIHGSMHKRVHSLLGRFFKSPAVKDQVSREFKDTLHLSMKEWKEGQVVLIQDEAQKITFQVLIRVLLGLGPGEEVDRLFKEFKIFAEGHVSVPVNLPGTKMYYAMKARESIKLFVDEIIKERMKKLPNTTGEMKDVIDMLLNEIESKKDGELTADFICGNIIEMMMPGESTMPTLFTLAVKHLSDSPLALKELLEENMELKKRKIHEGEEYEWADYMSLEFTQYVISESLRLGNLILATWRKTLKDVNIDGYLFPEGSCVLTCIGSVHLNEENYEHPYDFNPWRWKKNEVKMYSNNFIPFGSGGRLCPGYDLARLAASVFLHHLVTNQRWVAEEDYIDNFPNVHLKRRMPIRISPIS</sequence>
<dbReference type="InterPro" id="IPR036396">
    <property type="entry name" value="Cyt_P450_sf"/>
</dbReference>